<reference evidence="3" key="1">
    <citation type="submission" date="2016-06" db="UniProtKB">
        <authorList>
            <consortium name="WormBaseParasite"/>
        </authorList>
    </citation>
    <scope>IDENTIFICATION</scope>
</reference>
<protein>
    <submittedName>
        <fullName evidence="3">Retrotrans_gag domain-containing protein</fullName>
    </submittedName>
</protein>
<name>A0A183BCR4_9TREM</name>
<gene>
    <name evidence="1" type="ORF">ECPE_LOCUS16999</name>
</gene>
<evidence type="ECO:0000313" key="2">
    <source>
        <dbReference type="Proteomes" id="UP000272942"/>
    </source>
</evidence>
<organism evidence="3">
    <name type="scientific">Echinostoma caproni</name>
    <dbReference type="NCBI Taxonomy" id="27848"/>
    <lineage>
        <taxon>Eukaryota</taxon>
        <taxon>Metazoa</taxon>
        <taxon>Spiralia</taxon>
        <taxon>Lophotrochozoa</taxon>
        <taxon>Platyhelminthes</taxon>
        <taxon>Trematoda</taxon>
        <taxon>Digenea</taxon>
        <taxon>Plagiorchiida</taxon>
        <taxon>Echinostomata</taxon>
        <taxon>Echinostomatoidea</taxon>
        <taxon>Echinostomatidae</taxon>
        <taxon>Echinostoma</taxon>
    </lineage>
</organism>
<keyword evidence="2" id="KW-1185">Reference proteome</keyword>
<dbReference type="Proteomes" id="UP000272942">
    <property type="component" value="Unassembled WGS sequence"/>
</dbReference>
<evidence type="ECO:0000313" key="1">
    <source>
        <dbReference type="EMBL" id="VDP94273.1"/>
    </source>
</evidence>
<dbReference type="AlphaFoldDB" id="A0A183BCR4"/>
<dbReference type="EMBL" id="UZAN01066939">
    <property type="protein sequence ID" value="VDP94273.1"/>
    <property type="molecule type" value="Genomic_DNA"/>
</dbReference>
<sequence>MSEFSSPEKAFPRLFGPFAEVEAKMETASPHERIPPLMAPGKFIPGENFDVWEPQSVMDFDLPDDVGSLLVTLRRRLAGPKTVFEYREEFYMRQQRPEESLMDFMGSVQRLARLAYPMYTVQERNSHILDRFLAGLREPRAKDELQLRPTKDLAAAESVADILDRNGHQVRRPEGVFAAGFRQEGRVPTRENGERKTPMAPTCYTRRQTGRFCGERRGPSKFIPTVVNANDFTAMSMDAGLPFVEVKMEGKTVNC</sequence>
<reference evidence="1 2" key="2">
    <citation type="submission" date="2018-11" db="EMBL/GenBank/DDBJ databases">
        <authorList>
            <consortium name="Pathogen Informatics"/>
        </authorList>
    </citation>
    <scope>NUCLEOTIDE SEQUENCE [LARGE SCALE GENOMIC DNA]</scope>
    <source>
        <strain evidence="1 2">Egypt</strain>
    </source>
</reference>
<accession>A0A183BCR4</accession>
<proteinExistence type="predicted"/>
<evidence type="ECO:0000313" key="3">
    <source>
        <dbReference type="WBParaSite" id="ECPE_0001704301-mRNA-1"/>
    </source>
</evidence>
<dbReference type="WBParaSite" id="ECPE_0001704301-mRNA-1">
    <property type="protein sequence ID" value="ECPE_0001704301-mRNA-1"/>
    <property type="gene ID" value="ECPE_0001704301"/>
</dbReference>